<feature type="transmembrane region" description="Helical" evidence="2">
    <location>
        <begin position="30"/>
        <end position="46"/>
    </location>
</feature>
<name>A0A1M4VA94_9GAMM</name>
<feature type="region of interest" description="Disordered" evidence="1">
    <location>
        <begin position="54"/>
        <end position="88"/>
    </location>
</feature>
<feature type="transmembrane region" description="Helical" evidence="2">
    <location>
        <begin position="7"/>
        <end position="24"/>
    </location>
</feature>
<proteinExistence type="predicted"/>
<dbReference type="STRING" id="494016.SAMN04487965_0371"/>
<dbReference type="AlphaFoldDB" id="A0A1M4VA94"/>
<dbReference type="EMBL" id="FQVA01000001">
    <property type="protein sequence ID" value="SHE65885.1"/>
    <property type="molecule type" value="Genomic_DNA"/>
</dbReference>
<evidence type="ECO:0000313" key="3">
    <source>
        <dbReference type="EMBL" id="SHE65885.1"/>
    </source>
</evidence>
<organism evidence="3 4">
    <name type="scientific">Microbulbifer donghaiensis</name>
    <dbReference type="NCBI Taxonomy" id="494016"/>
    <lineage>
        <taxon>Bacteria</taxon>
        <taxon>Pseudomonadati</taxon>
        <taxon>Pseudomonadota</taxon>
        <taxon>Gammaproteobacteria</taxon>
        <taxon>Cellvibrionales</taxon>
        <taxon>Microbulbiferaceae</taxon>
        <taxon>Microbulbifer</taxon>
    </lineage>
</organism>
<accession>A0A1M4VA94</accession>
<evidence type="ECO:0000313" key="4">
    <source>
        <dbReference type="Proteomes" id="UP000184170"/>
    </source>
</evidence>
<sequence>MKRRTLEIVWLMLFLAGPLVIMIPSYSAQLGVYEALGLLSVILLIAPSESARRKKQETEHKHYAASVTGGMKHSGKCEESDSSPPETR</sequence>
<keyword evidence="2" id="KW-1133">Transmembrane helix</keyword>
<keyword evidence="2" id="KW-0812">Transmembrane</keyword>
<keyword evidence="4" id="KW-1185">Reference proteome</keyword>
<evidence type="ECO:0000256" key="1">
    <source>
        <dbReference type="SAM" id="MobiDB-lite"/>
    </source>
</evidence>
<keyword evidence="2" id="KW-0472">Membrane</keyword>
<protein>
    <submittedName>
        <fullName evidence="3">Uncharacterized protein</fullName>
    </submittedName>
</protein>
<reference evidence="4" key="1">
    <citation type="submission" date="2016-11" db="EMBL/GenBank/DDBJ databases">
        <authorList>
            <person name="Varghese N."/>
            <person name="Submissions S."/>
        </authorList>
    </citation>
    <scope>NUCLEOTIDE SEQUENCE [LARGE SCALE GENOMIC DNA]</scope>
    <source>
        <strain evidence="4">CGMCC 1.7063</strain>
    </source>
</reference>
<dbReference type="RefSeq" id="WP_073270870.1">
    <property type="nucleotide sequence ID" value="NZ_FQVA01000001.1"/>
</dbReference>
<evidence type="ECO:0000256" key="2">
    <source>
        <dbReference type="SAM" id="Phobius"/>
    </source>
</evidence>
<dbReference type="Proteomes" id="UP000184170">
    <property type="component" value="Unassembled WGS sequence"/>
</dbReference>
<gene>
    <name evidence="3" type="ORF">SAMN04487965_0371</name>
</gene>